<dbReference type="Proteomes" id="UP000799779">
    <property type="component" value="Unassembled WGS sequence"/>
</dbReference>
<evidence type="ECO:0000256" key="1">
    <source>
        <dbReference type="SAM" id="MobiDB-lite"/>
    </source>
</evidence>
<reference evidence="2" key="1">
    <citation type="journal article" date="2020" name="Stud. Mycol.">
        <title>101 Dothideomycetes genomes: a test case for predicting lifestyles and emergence of pathogens.</title>
        <authorList>
            <person name="Haridas S."/>
            <person name="Albert R."/>
            <person name="Binder M."/>
            <person name="Bloem J."/>
            <person name="Labutti K."/>
            <person name="Salamov A."/>
            <person name="Andreopoulos B."/>
            <person name="Baker S."/>
            <person name="Barry K."/>
            <person name="Bills G."/>
            <person name="Bluhm B."/>
            <person name="Cannon C."/>
            <person name="Castanera R."/>
            <person name="Culley D."/>
            <person name="Daum C."/>
            <person name="Ezra D."/>
            <person name="Gonzalez J."/>
            <person name="Henrissat B."/>
            <person name="Kuo A."/>
            <person name="Liang C."/>
            <person name="Lipzen A."/>
            <person name="Lutzoni F."/>
            <person name="Magnuson J."/>
            <person name="Mondo S."/>
            <person name="Nolan M."/>
            <person name="Ohm R."/>
            <person name="Pangilinan J."/>
            <person name="Park H.-J."/>
            <person name="Ramirez L."/>
            <person name="Alfaro M."/>
            <person name="Sun H."/>
            <person name="Tritt A."/>
            <person name="Yoshinaga Y."/>
            <person name="Zwiers L.-H."/>
            <person name="Turgeon B."/>
            <person name="Goodwin S."/>
            <person name="Spatafora J."/>
            <person name="Crous P."/>
            <person name="Grigoriev I."/>
        </authorList>
    </citation>
    <scope>NUCLEOTIDE SEQUENCE</scope>
    <source>
        <strain evidence="2">CBS 123094</strain>
    </source>
</reference>
<accession>A0A6A5WSU0</accession>
<dbReference type="EMBL" id="ML977565">
    <property type="protein sequence ID" value="KAF2004903.1"/>
    <property type="molecule type" value="Genomic_DNA"/>
</dbReference>
<dbReference type="OrthoDB" id="5275938at2759"/>
<evidence type="ECO:0000313" key="3">
    <source>
        <dbReference type="Proteomes" id="UP000799779"/>
    </source>
</evidence>
<organism evidence="2 3">
    <name type="scientific">Amniculicola lignicola CBS 123094</name>
    <dbReference type="NCBI Taxonomy" id="1392246"/>
    <lineage>
        <taxon>Eukaryota</taxon>
        <taxon>Fungi</taxon>
        <taxon>Dikarya</taxon>
        <taxon>Ascomycota</taxon>
        <taxon>Pezizomycotina</taxon>
        <taxon>Dothideomycetes</taxon>
        <taxon>Pleosporomycetidae</taxon>
        <taxon>Pleosporales</taxon>
        <taxon>Amniculicolaceae</taxon>
        <taxon>Amniculicola</taxon>
    </lineage>
</organism>
<sequence length="788" mass="87651">MAPSQYIDLTQDDAFSTNGRAARHSRHTTSSIKLPRLMHSDCSNHSADEEESFSSQEDVTLSDVLMPDEEEHSVDDVLEDEGPSRIEDTVITEEGSDSNTITPVDEAGASDIDTEDPEEPEGSRDPEPLVLAVDGDIDLVVGNDLVGYTRFLVDSAKLKLIPKWNELVSSPQQVLAGGSAEPDDTNDVRQDRETCNEITKASENVLVLDMQLSPTSPPQENVPGVAGSQCSAHRSASPAAQISPFLQQPKPWISKVWGAPQTKDGVLKFRSVDAIHNPSQPRSTSEQYPTQSLLGSSLPKSQDLHSHDKNKRISFPGWCKEELLKLDGQNSDLTVGTALPEPAPEVISSHTPLKSTASDVNTNRDSMTLVDQPGDLDVEANRQLDHEGSLQSISNNVEKALPDTSNGMVEDVLHPTSPHSSSEILKRICLPAEDSEAVGIALVILHSRFDMLPSAATFDTLYQLALHCETFGTEDILLPFVRPWMQRHLPRALEVGSIKWLYIAWIFKLPALFKSHLHYFVCTSEKNDERLSSCNLPGHGCGNVLSGIVKALRMEMLETLLAILHQYLDEDYWRQHYACHLDDDDCAEHAYVAFAVKLRALGLWPSTPSATALRHSPSALREKFYAISINPYSDKHVDCATLLLDFQRDVLVLAYQLSDSYLAHFTDSDSMGKASHLSQIGTYFYDYGWAPEDWGYTSLVKSKKRRAGGVDLTHWTSQNRFAMADALSDDEDSDFEADELEADELEYIYERLDDEEIEIEGQPPRKKARRNPPLTSMKEVQESEHDCW</sequence>
<feature type="region of interest" description="Disordered" evidence="1">
    <location>
        <begin position="276"/>
        <end position="310"/>
    </location>
</feature>
<feature type="region of interest" description="Disordered" evidence="1">
    <location>
        <begin position="756"/>
        <end position="788"/>
    </location>
</feature>
<dbReference type="AlphaFoldDB" id="A0A6A5WSU0"/>
<evidence type="ECO:0000313" key="2">
    <source>
        <dbReference type="EMBL" id="KAF2004903.1"/>
    </source>
</evidence>
<name>A0A6A5WSU0_9PLEO</name>
<feature type="compositionally biased region" description="Polar residues" evidence="1">
    <location>
        <begin position="348"/>
        <end position="366"/>
    </location>
</feature>
<feature type="region of interest" description="Disordered" evidence="1">
    <location>
        <begin position="342"/>
        <end position="366"/>
    </location>
</feature>
<feature type="compositionally biased region" description="Acidic residues" evidence="1">
    <location>
        <begin position="66"/>
        <end position="81"/>
    </location>
</feature>
<feature type="compositionally biased region" description="Basic and acidic residues" evidence="1">
    <location>
        <begin position="779"/>
        <end position="788"/>
    </location>
</feature>
<proteinExistence type="predicted"/>
<feature type="region of interest" description="Disordered" evidence="1">
    <location>
        <begin position="1"/>
        <end position="127"/>
    </location>
</feature>
<feature type="compositionally biased region" description="Polar residues" evidence="1">
    <location>
        <begin position="277"/>
        <end position="300"/>
    </location>
</feature>
<gene>
    <name evidence="2" type="ORF">P154DRAFT_616649</name>
</gene>
<keyword evidence="3" id="KW-1185">Reference proteome</keyword>
<protein>
    <submittedName>
        <fullName evidence="2">Uncharacterized protein</fullName>
    </submittedName>
</protein>